<feature type="chain" id="PRO_5012264692" description="Lipoprotein" evidence="1">
    <location>
        <begin position="22"/>
        <end position="221"/>
    </location>
</feature>
<dbReference type="AlphaFoldDB" id="A0A250JKJ7"/>
<gene>
    <name evidence="2" type="ORF">CYFUS_009896</name>
</gene>
<evidence type="ECO:0000256" key="1">
    <source>
        <dbReference type="SAM" id="SignalP"/>
    </source>
</evidence>
<feature type="signal peptide" evidence="1">
    <location>
        <begin position="1"/>
        <end position="21"/>
    </location>
</feature>
<evidence type="ECO:0000313" key="3">
    <source>
        <dbReference type="Proteomes" id="UP000217257"/>
    </source>
</evidence>
<dbReference type="EMBL" id="CP022098">
    <property type="protein sequence ID" value="ATB44409.1"/>
    <property type="molecule type" value="Genomic_DNA"/>
</dbReference>
<protein>
    <recommendedName>
        <fullName evidence="4">Lipoprotein</fullName>
    </recommendedName>
</protein>
<organism evidence="2 3">
    <name type="scientific">Cystobacter fuscus</name>
    <dbReference type="NCBI Taxonomy" id="43"/>
    <lineage>
        <taxon>Bacteria</taxon>
        <taxon>Pseudomonadati</taxon>
        <taxon>Myxococcota</taxon>
        <taxon>Myxococcia</taxon>
        <taxon>Myxococcales</taxon>
        <taxon>Cystobacterineae</taxon>
        <taxon>Archangiaceae</taxon>
        <taxon>Cystobacter</taxon>
    </lineage>
</organism>
<accession>A0A250JKJ7</accession>
<dbReference type="PROSITE" id="PS51257">
    <property type="entry name" value="PROKAR_LIPOPROTEIN"/>
    <property type="match status" value="1"/>
</dbReference>
<dbReference type="Proteomes" id="UP000217257">
    <property type="component" value="Chromosome"/>
</dbReference>
<proteinExistence type="predicted"/>
<keyword evidence="1" id="KW-0732">Signal</keyword>
<name>A0A250JKJ7_9BACT</name>
<dbReference type="RefSeq" id="WP_095991697.1">
    <property type="nucleotide sequence ID" value="NZ_CP022098.1"/>
</dbReference>
<reference evidence="2 3" key="1">
    <citation type="submission" date="2017-06" db="EMBL/GenBank/DDBJ databases">
        <title>Sequencing and comparative analysis of myxobacterial genomes.</title>
        <authorList>
            <person name="Rupp O."/>
            <person name="Goesmann A."/>
            <person name="Sogaard-Andersen L."/>
        </authorList>
    </citation>
    <scope>NUCLEOTIDE SEQUENCE [LARGE SCALE GENOMIC DNA]</scope>
    <source>
        <strain evidence="2 3">DSM 52655</strain>
    </source>
</reference>
<sequence>MRPGWTVVSLLLLAGCGSTNGASSSFEPKRTPAPGARPAVKKELPWLSVPGGRMRTTLFYGPWQCRQEFMNDCQVQCALEGRALKGCMWLADLKFDWEGHLILLPVPVEGGSRYGIYHCCCDYPSLSTQETTSRRREWERIRKSFRQSWSEKFGAWPSSGNKAWPGHHIRDLWHSGDPVDPNNVFPAQPDVHDLYNRAYPTCYAGQAPWNTTGPDVPYTDH</sequence>
<evidence type="ECO:0000313" key="2">
    <source>
        <dbReference type="EMBL" id="ATB44409.1"/>
    </source>
</evidence>
<evidence type="ECO:0008006" key="4">
    <source>
        <dbReference type="Google" id="ProtNLM"/>
    </source>
</evidence>
<dbReference type="KEGG" id="cfus:CYFUS_009896"/>